<keyword evidence="3" id="KW-1185">Reference proteome</keyword>
<protein>
    <submittedName>
        <fullName evidence="2">GNAT family protein</fullName>
        <ecNumber evidence="2">2.-.-.-</ecNumber>
    </submittedName>
</protein>
<reference evidence="2 3" key="1">
    <citation type="submission" date="2023-04" db="EMBL/GenBank/DDBJ databases">
        <title>Ectobacillus antri isolated from activated sludge.</title>
        <authorList>
            <person name="Yan P."/>
            <person name="Liu X."/>
        </authorList>
    </citation>
    <scope>NUCLEOTIDE SEQUENCE [LARGE SCALE GENOMIC DNA]</scope>
    <source>
        <strain evidence="2 3">C18H</strain>
    </source>
</reference>
<name>A0ABT6H9F1_9BACI</name>
<dbReference type="Pfam" id="PF13302">
    <property type="entry name" value="Acetyltransf_3"/>
    <property type="match status" value="1"/>
</dbReference>
<dbReference type="EMBL" id="JARULN010000028">
    <property type="protein sequence ID" value="MDG5755433.1"/>
    <property type="molecule type" value="Genomic_DNA"/>
</dbReference>
<proteinExistence type="predicted"/>
<evidence type="ECO:0000313" key="3">
    <source>
        <dbReference type="Proteomes" id="UP001218246"/>
    </source>
</evidence>
<evidence type="ECO:0000259" key="1">
    <source>
        <dbReference type="PROSITE" id="PS51186"/>
    </source>
</evidence>
<gene>
    <name evidence="2" type="ORF">P6P90_16150</name>
</gene>
<keyword evidence="2" id="KW-0808">Transferase</keyword>
<dbReference type="InterPro" id="IPR051531">
    <property type="entry name" value="N-acetyltransferase"/>
</dbReference>
<dbReference type="PROSITE" id="PS51186">
    <property type="entry name" value="GNAT"/>
    <property type="match status" value="1"/>
</dbReference>
<dbReference type="Proteomes" id="UP001218246">
    <property type="component" value="Unassembled WGS sequence"/>
</dbReference>
<dbReference type="SUPFAM" id="SSF55729">
    <property type="entry name" value="Acyl-CoA N-acyltransferases (Nat)"/>
    <property type="match status" value="1"/>
</dbReference>
<sequence length="176" mass="20245">MDFPILETERLYLRQITVEDATALFSTFSRSDVTRYYGMEPFTSIEQAEHMVKSFAEGFEAKRSMRWGISLKGEPTLLGTIGLNNWNTTHRRAEVGYELHPDYWSKGYVTEAIQAITTYSFSELQLVRLGATVFPENPASVRVLEKNGFEKEGILRNYLMQNGTSHDVWMLAKLPY</sequence>
<dbReference type="GO" id="GO:0016740">
    <property type="term" value="F:transferase activity"/>
    <property type="evidence" value="ECO:0007669"/>
    <property type="project" value="UniProtKB-KW"/>
</dbReference>
<dbReference type="RefSeq" id="WP_124564970.1">
    <property type="nucleotide sequence ID" value="NZ_JARRRY010000028.1"/>
</dbReference>
<dbReference type="InterPro" id="IPR016181">
    <property type="entry name" value="Acyl_CoA_acyltransferase"/>
</dbReference>
<accession>A0ABT6H9F1</accession>
<dbReference type="PANTHER" id="PTHR43792:SF9">
    <property type="entry name" value="RIBOSOMAL-PROTEIN-ALANINE ACETYLTRANSFERASE"/>
    <property type="match status" value="1"/>
</dbReference>
<feature type="domain" description="N-acetyltransferase" evidence="1">
    <location>
        <begin position="11"/>
        <end position="175"/>
    </location>
</feature>
<dbReference type="PANTHER" id="PTHR43792">
    <property type="entry name" value="GNAT FAMILY, PUTATIVE (AFU_ORTHOLOGUE AFUA_3G00765)-RELATED-RELATED"/>
    <property type="match status" value="1"/>
</dbReference>
<dbReference type="EC" id="2.-.-.-" evidence="2"/>
<organism evidence="2 3">
    <name type="scientific">Ectobacillus antri</name>
    <dbReference type="NCBI Taxonomy" id="2486280"/>
    <lineage>
        <taxon>Bacteria</taxon>
        <taxon>Bacillati</taxon>
        <taxon>Bacillota</taxon>
        <taxon>Bacilli</taxon>
        <taxon>Bacillales</taxon>
        <taxon>Bacillaceae</taxon>
        <taxon>Ectobacillus</taxon>
    </lineage>
</organism>
<dbReference type="InterPro" id="IPR000182">
    <property type="entry name" value="GNAT_dom"/>
</dbReference>
<evidence type="ECO:0000313" key="2">
    <source>
        <dbReference type="EMBL" id="MDG5755433.1"/>
    </source>
</evidence>
<dbReference type="Gene3D" id="3.40.630.30">
    <property type="match status" value="1"/>
</dbReference>
<comment type="caution">
    <text evidence="2">The sequence shown here is derived from an EMBL/GenBank/DDBJ whole genome shotgun (WGS) entry which is preliminary data.</text>
</comment>